<keyword evidence="3" id="KW-1185">Reference proteome</keyword>
<keyword evidence="1" id="KW-0812">Transmembrane</keyword>
<protein>
    <submittedName>
        <fullName evidence="2">Uncharacterized protein</fullName>
    </submittedName>
</protein>
<dbReference type="InParanoid" id="K3Y3Y4"/>
<keyword evidence="1" id="KW-1133">Transmembrane helix</keyword>
<evidence type="ECO:0000313" key="3">
    <source>
        <dbReference type="Proteomes" id="UP000004995"/>
    </source>
</evidence>
<sequence>MREAITGVANELMLDCLAGIFIGSDNFLFIFFQTPGW</sequence>
<name>K3Y3Y4_SETIT</name>
<dbReference type="EnsemblPlants" id="KQL10591">
    <property type="protein sequence ID" value="KQL10591"/>
    <property type="gene ID" value="SETIT_008922mg"/>
</dbReference>
<dbReference type="AlphaFoldDB" id="K3Y3Y4"/>
<evidence type="ECO:0000313" key="2">
    <source>
        <dbReference type="EnsemblPlants" id="KQL10591"/>
    </source>
</evidence>
<reference evidence="3" key="1">
    <citation type="journal article" date="2012" name="Nat. Biotechnol.">
        <title>Reference genome sequence of the model plant Setaria.</title>
        <authorList>
            <person name="Bennetzen J.L."/>
            <person name="Schmutz J."/>
            <person name="Wang H."/>
            <person name="Percifield R."/>
            <person name="Hawkins J."/>
            <person name="Pontaroli A.C."/>
            <person name="Estep M."/>
            <person name="Feng L."/>
            <person name="Vaughn J.N."/>
            <person name="Grimwood J."/>
            <person name="Jenkins J."/>
            <person name="Barry K."/>
            <person name="Lindquist E."/>
            <person name="Hellsten U."/>
            <person name="Deshpande S."/>
            <person name="Wang X."/>
            <person name="Wu X."/>
            <person name="Mitros T."/>
            <person name="Triplett J."/>
            <person name="Yang X."/>
            <person name="Ye C.Y."/>
            <person name="Mauro-Herrera M."/>
            <person name="Wang L."/>
            <person name="Li P."/>
            <person name="Sharma M."/>
            <person name="Sharma R."/>
            <person name="Ronald P.C."/>
            <person name="Panaud O."/>
            <person name="Kellogg E.A."/>
            <person name="Brutnell T.P."/>
            <person name="Doust A.N."/>
            <person name="Tuskan G.A."/>
            <person name="Rokhsar D."/>
            <person name="Devos K.M."/>
        </authorList>
    </citation>
    <scope>NUCLEOTIDE SEQUENCE [LARGE SCALE GENOMIC DNA]</scope>
    <source>
        <strain evidence="3">cv. Yugu1</strain>
    </source>
</reference>
<proteinExistence type="predicted"/>
<dbReference type="Proteomes" id="UP000004995">
    <property type="component" value="Unassembled WGS sequence"/>
</dbReference>
<dbReference type="Gramene" id="KQL10591">
    <property type="protein sequence ID" value="KQL10591"/>
    <property type="gene ID" value="SETIT_008922mg"/>
</dbReference>
<evidence type="ECO:0000256" key="1">
    <source>
        <dbReference type="SAM" id="Phobius"/>
    </source>
</evidence>
<accession>K3Y3Y4</accession>
<reference evidence="2" key="2">
    <citation type="submission" date="2018-08" db="UniProtKB">
        <authorList>
            <consortium name="EnsemblPlants"/>
        </authorList>
    </citation>
    <scope>IDENTIFICATION</scope>
    <source>
        <strain evidence="2">Yugu1</strain>
    </source>
</reference>
<organism evidence="2 3">
    <name type="scientific">Setaria italica</name>
    <name type="common">Foxtail millet</name>
    <name type="synonym">Panicum italicum</name>
    <dbReference type="NCBI Taxonomy" id="4555"/>
    <lineage>
        <taxon>Eukaryota</taxon>
        <taxon>Viridiplantae</taxon>
        <taxon>Streptophyta</taxon>
        <taxon>Embryophyta</taxon>
        <taxon>Tracheophyta</taxon>
        <taxon>Spermatophyta</taxon>
        <taxon>Magnoliopsida</taxon>
        <taxon>Liliopsida</taxon>
        <taxon>Poales</taxon>
        <taxon>Poaceae</taxon>
        <taxon>PACMAD clade</taxon>
        <taxon>Panicoideae</taxon>
        <taxon>Panicodae</taxon>
        <taxon>Paniceae</taxon>
        <taxon>Cenchrinae</taxon>
        <taxon>Setaria</taxon>
    </lineage>
</organism>
<dbReference type="EMBL" id="AGNK02002438">
    <property type="status" value="NOT_ANNOTATED_CDS"/>
    <property type="molecule type" value="Genomic_DNA"/>
</dbReference>
<keyword evidence="1" id="KW-0472">Membrane</keyword>
<feature type="transmembrane region" description="Helical" evidence="1">
    <location>
        <begin position="12"/>
        <end position="32"/>
    </location>
</feature>
<dbReference type="HOGENOM" id="CLU_3351960_0_0_1"/>